<dbReference type="InterPro" id="IPR048377">
    <property type="entry name" value="TEX55_DD"/>
</dbReference>
<evidence type="ECO:0000313" key="2">
    <source>
        <dbReference type="Ensembl" id="ENSANAP00000011535.1"/>
    </source>
</evidence>
<evidence type="ECO:0000256" key="1">
    <source>
        <dbReference type="SAM" id="MobiDB-lite"/>
    </source>
</evidence>
<feature type="compositionally biased region" description="Basic and acidic residues" evidence="1">
    <location>
        <begin position="89"/>
        <end position="98"/>
    </location>
</feature>
<reference evidence="2" key="2">
    <citation type="submission" date="2025-09" db="UniProtKB">
        <authorList>
            <consortium name="Ensembl"/>
        </authorList>
    </citation>
    <scope>IDENTIFICATION</scope>
</reference>
<feature type="region of interest" description="Disordered" evidence="1">
    <location>
        <begin position="1"/>
        <end position="114"/>
    </location>
</feature>
<feature type="compositionally biased region" description="Low complexity" evidence="1">
    <location>
        <begin position="72"/>
        <end position="87"/>
    </location>
</feature>
<accession>A0A2K5CS71</accession>
<dbReference type="GeneTree" id="ENSGT00940000154487"/>
<protein>
    <submittedName>
        <fullName evidence="2">Testis expressed 55</fullName>
    </submittedName>
</protein>
<keyword evidence="3" id="KW-1185">Reference proteome</keyword>
<dbReference type="PANTHER" id="PTHR47110:SF1">
    <property type="entry name" value="TESTIS-SPECIFIC EXPRESSED PROTEIN 55"/>
    <property type="match status" value="1"/>
</dbReference>
<dbReference type="PANTHER" id="PTHR47110">
    <property type="entry name" value="TESTIS-SPECIFIC EXPRESSED PROTEIN 55"/>
    <property type="match status" value="1"/>
</dbReference>
<dbReference type="Proteomes" id="UP000233020">
    <property type="component" value="Unplaced"/>
</dbReference>
<dbReference type="STRING" id="37293.ENSANAP00000011535"/>
<dbReference type="GO" id="GO:0005634">
    <property type="term" value="C:nucleus"/>
    <property type="evidence" value="ECO:0007669"/>
    <property type="project" value="TreeGrafter"/>
</dbReference>
<gene>
    <name evidence="2" type="primary">TEX55</name>
</gene>
<organism evidence="2 3">
    <name type="scientific">Aotus nancymaae</name>
    <name type="common">Ma's night monkey</name>
    <dbReference type="NCBI Taxonomy" id="37293"/>
    <lineage>
        <taxon>Eukaryota</taxon>
        <taxon>Metazoa</taxon>
        <taxon>Chordata</taxon>
        <taxon>Craniata</taxon>
        <taxon>Vertebrata</taxon>
        <taxon>Euteleostomi</taxon>
        <taxon>Mammalia</taxon>
        <taxon>Eutheria</taxon>
        <taxon>Euarchontoglires</taxon>
        <taxon>Primates</taxon>
        <taxon>Haplorrhini</taxon>
        <taxon>Platyrrhini</taxon>
        <taxon>Aotidae</taxon>
        <taxon>Aotus</taxon>
    </lineage>
</organism>
<dbReference type="CDD" id="cd22975">
    <property type="entry name" value="DD_TEX55"/>
    <property type="match status" value="1"/>
</dbReference>
<feature type="compositionally biased region" description="Basic and acidic residues" evidence="1">
    <location>
        <begin position="1"/>
        <end position="28"/>
    </location>
</feature>
<dbReference type="OMA" id="QPCKFEP"/>
<feature type="compositionally biased region" description="Basic and acidic residues" evidence="1">
    <location>
        <begin position="51"/>
        <end position="60"/>
    </location>
</feature>
<dbReference type="Ensembl" id="ENSANAT00000029345.1">
    <property type="protein sequence ID" value="ENSANAP00000011535.1"/>
    <property type="gene ID" value="ENSANAG00000023722.1"/>
</dbReference>
<dbReference type="Pfam" id="PF17819">
    <property type="entry name" value="Tex55"/>
    <property type="match status" value="1"/>
</dbReference>
<reference evidence="2" key="1">
    <citation type="submission" date="2025-08" db="UniProtKB">
        <authorList>
            <consortium name="Ensembl"/>
        </authorList>
    </citation>
    <scope>IDENTIFICATION</scope>
</reference>
<proteinExistence type="predicted"/>
<dbReference type="GO" id="GO:0036126">
    <property type="term" value="C:sperm flagellum"/>
    <property type="evidence" value="ECO:0007669"/>
    <property type="project" value="Ensembl"/>
</dbReference>
<dbReference type="InterPro" id="IPR040760">
    <property type="entry name" value="Tex55"/>
</dbReference>
<evidence type="ECO:0000313" key="3">
    <source>
        <dbReference type="Proteomes" id="UP000233020"/>
    </source>
</evidence>
<name>A0A2K5CS71_AOTNA</name>
<dbReference type="AlphaFoldDB" id="A0A2K5CS71"/>
<sequence length="362" mass="41262">MPSDGRGSRQTDHRMSGQAERRTSEQTGDRLSIQSNRRGSEQTDNKMAGQSERRASEQMDCRISGQDETSRQIDSVSSISSDQRPSVQIDRRMSGKVERRTHHRSAGLADQGTSEQTDLRLYGLVDHKTSVKTHHQVYGQATQIAEHQAIDQAHSNADQFPVDNADYSETDQTDHLADRQTNHKVQLSYYGTRGQSEGRTFPLLGNGKEHKEADYRVQPCKFEDSQVNPKSKLSAEMEIQHATTIPACNPVDARFTSNFQAKDQALFPRLPSISSKLNYSSSQEKAQALVTKSDEFSEAERRKSYHICNQAYRRFPSIVYEDPYQVSLQYMEKHHILQIFQITENLVYEKPEDPLNFMLCQV</sequence>